<dbReference type="PANTHER" id="PTHR42879">
    <property type="entry name" value="3-OXOACYL-(ACYL-CARRIER-PROTEIN) REDUCTASE"/>
    <property type="match status" value="1"/>
</dbReference>
<name>A0A117IBH8_MYCCR</name>
<dbReference type="OrthoDB" id="9793325at2"/>
<protein>
    <recommendedName>
        <fullName evidence="5">3-oxoacyl-[acyl-carrier-protein] reductase MabA</fullName>
    </recommendedName>
</protein>
<dbReference type="Pfam" id="PF13561">
    <property type="entry name" value="adh_short_C2"/>
    <property type="match status" value="1"/>
</dbReference>
<accession>A0A117IBH8</accession>
<keyword evidence="8" id="KW-1185">Reference proteome</keyword>
<dbReference type="EMBL" id="BCSY01000078">
    <property type="protein sequence ID" value="GAS97940.1"/>
    <property type="molecule type" value="Genomic_DNA"/>
</dbReference>
<dbReference type="Gene3D" id="3.40.50.720">
    <property type="entry name" value="NAD(P)-binding Rossmann-like Domain"/>
    <property type="match status" value="1"/>
</dbReference>
<comment type="subcellular location">
    <subcellularLocation>
        <location evidence="1">Secreted</location>
        <location evidence="1">Cell wall</location>
    </subcellularLocation>
</comment>
<keyword evidence="4" id="KW-0560">Oxidoreductase</keyword>
<evidence type="ECO:0000256" key="6">
    <source>
        <dbReference type="ARBA" id="ARBA00047400"/>
    </source>
</evidence>
<evidence type="ECO:0000256" key="3">
    <source>
        <dbReference type="ARBA" id="ARBA00022512"/>
    </source>
</evidence>
<evidence type="ECO:0000256" key="4">
    <source>
        <dbReference type="ARBA" id="ARBA00023002"/>
    </source>
</evidence>
<dbReference type="PANTHER" id="PTHR42879:SF6">
    <property type="entry name" value="NADPH-DEPENDENT REDUCTASE BACG"/>
    <property type="match status" value="1"/>
</dbReference>
<comment type="catalytic activity">
    <reaction evidence="6">
        <text>a (3R)-hydroxyacyl-[ACP] + NADP(+) = a 3-oxoacyl-[ACP] + NADPH + H(+)</text>
        <dbReference type="Rhea" id="RHEA:17397"/>
        <dbReference type="Rhea" id="RHEA-COMP:9916"/>
        <dbReference type="Rhea" id="RHEA-COMP:9945"/>
        <dbReference type="ChEBI" id="CHEBI:15378"/>
        <dbReference type="ChEBI" id="CHEBI:57783"/>
        <dbReference type="ChEBI" id="CHEBI:58349"/>
        <dbReference type="ChEBI" id="CHEBI:78776"/>
        <dbReference type="ChEBI" id="CHEBI:78827"/>
        <dbReference type="EC" id="1.1.1.100"/>
    </reaction>
    <physiologicalReaction direction="right-to-left" evidence="6">
        <dbReference type="Rhea" id="RHEA:17399"/>
    </physiologicalReaction>
</comment>
<proteinExistence type="inferred from homology"/>
<reference evidence="8" key="1">
    <citation type="journal article" date="2016" name="Genome Announc.">
        <title>Draft Genome Sequences of Five Rapidly Growing Mycobacterium Species, M. thermoresistibile, M. fortuitum subsp. acetamidolyticum, M. canariasense, M. brisbanense, and M. novocastrense.</title>
        <authorList>
            <person name="Katahira K."/>
            <person name="Ogura Y."/>
            <person name="Gotoh Y."/>
            <person name="Hayashi T."/>
        </authorList>
    </citation>
    <scope>NUCLEOTIDE SEQUENCE [LARGE SCALE GENOMIC DNA]</scope>
    <source>
        <strain evidence="8">JCM15298</strain>
    </source>
</reference>
<dbReference type="STRING" id="228230.RMCC_4905"/>
<evidence type="ECO:0000313" key="7">
    <source>
        <dbReference type="EMBL" id="GAS97940.1"/>
    </source>
</evidence>
<dbReference type="InterPro" id="IPR002347">
    <property type="entry name" value="SDR_fam"/>
</dbReference>
<dbReference type="SUPFAM" id="SSF51735">
    <property type="entry name" value="NAD(P)-binding Rossmann-fold domains"/>
    <property type="match status" value="1"/>
</dbReference>
<dbReference type="GO" id="GO:0004316">
    <property type="term" value="F:3-oxoacyl-[acyl-carrier-protein] reductase (NADPH) activity"/>
    <property type="evidence" value="ECO:0007669"/>
    <property type="project" value="UniProtKB-EC"/>
</dbReference>
<dbReference type="PRINTS" id="PR00081">
    <property type="entry name" value="GDHRDH"/>
</dbReference>
<comment type="caution">
    <text evidence="7">The sequence shown here is derived from an EMBL/GenBank/DDBJ whole genome shotgun (WGS) entry which is preliminary data.</text>
</comment>
<organism evidence="7 8">
    <name type="scientific">Mycolicibacterium canariasense</name>
    <name type="common">Mycobacterium canariasense</name>
    <dbReference type="NCBI Taxonomy" id="228230"/>
    <lineage>
        <taxon>Bacteria</taxon>
        <taxon>Bacillati</taxon>
        <taxon>Actinomycetota</taxon>
        <taxon>Actinomycetes</taxon>
        <taxon>Mycobacteriales</taxon>
        <taxon>Mycobacteriaceae</taxon>
        <taxon>Mycolicibacterium</taxon>
    </lineage>
</organism>
<keyword evidence="3" id="KW-0964">Secreted</keyword>
<dbReference type="InterPro" id="IPR050259">
    <property type="entry name" value="SDR"/>
</dbReference>
<dbReference type="RefSeq" id="WP_062658796.1">
    <property type="nucleotide sequence ID" value="NZ_BCSY01000078.1"/>
</dbReference>
<reference evidence="8" key="2">
    <citation type="submission" date="2016-02" db="EMBL/GenBank/DDBJ databases">
        <title>Draft genome sequence of five rapidly growing Mycobacterium species.</title>
        <authorList>
            <person name="Katahira K."/>
            <person name="Gotou Y."/>
            <person name="Iida K."/>
            <person name="Ogura Y."/>
            <person name="Hayashi T."/>
        </authorList>
    </citation>
    <scope>NUCLEOTIDE SEQUENCE [LARGE SCALE GENOMIC DNA]</scope>
    <source>
        <strain evidence="8">JCM15298</strain>
    </source>
</reference>
<evidence type="ECO:0000256" key="5">
    <source>
        <dbReference type="ARBA" id="ARBA00040781"/>
    </source>
</evidence>
<keyword evidence="3" id="KW-0134">Cell wall</keyword>
<dbReference type="FunFam" id="3.40.50.720:FF:000084">
    <property type="entry name" value="Short-chain dehydrogenase reductase"/>
    <property type="match status" value="1"/>
</dbReference>
<dbReference type="Proteomes" id="UP000069443">
    <property type="component" value="Unassembled WGS sequence"/>
</dbReference>
<dbReference type="AlphaFoldDB" id="A0A117IBH8"/>
<dbReference type="InterPro" id="IPR036291">
    <property type="entry name" value="NAD(P)-bd_dom_sf"/>
</dbReference>
<evidence type="ECO:0000256" key="1">
    <source>
        <dbReference type="ARBA" id="ARBA00004191"/>
    </source>
</evidence>
<evidence type="ECO:0000256" key="2">
    <source>
        <dbReference type="ARBA" id="ARBA00006484"/>
    </source>
</evidence>
<sequence>MDLGLDGRIALVCGASGGLGRAIATRLTTEGAVVAGIGRNPEALATTAATAGHLFTPFTADLNDPDSVTAAVDAIEESIGPISVLVNNTGGPAPGPLQGVPVEHWRTAFDAMVAPVVQLTDRVLPGMRAAGWGRVITSTSSGIVAPIPNLGLSNALRSTLVGWSKTLATEVAADGVTVNIVMPGRIATPRVAALDQARAQRESRPVADVTAASVAAIPMGRYGRPDEYADVVAFLAGTGASYVTGSVVRVDGGMVPSV</sequence>
<comment type="similarity">
    <text evidence="2">Belongs to the short-chain dehydrogenases/reductases (SDR) family.</text>
</comment>
<evidence type="ECO:0000313" key="8">
    <source>
        <dbReference type="Proteomes" id="UP000069443"/>
    </source>
</evidence>
<gene>
    <name evidence="7" type="ORF">RMCC_4905</name>
</gene>